<accession>A0A8J4U0A9</accession>
<protein>
    <submittedName>
        <fullName evidence="2">Putative non-specific lipid-transfer protein 1</fullName>
    </submittedName>
</protein>
<sequence length="73" mass="7858">MERRLSLWVLGALLRCLPFCFSCSSLPALSPCSGDKVGLRLDAETLQRYNATPCQHISGTAYRTGLALSNGLG</sequence>
<feature type="chain" id="PRO_5035278686" evidence="1">
    <location>
        <begin position="23"/>
        <end position="73"/>
    </location>
</feature>
<keyword evidence="3" id="KW-1185">Reference proteome</keyword>
<feature type="signal peptide" evidence="1">
    <location>
        <begin position="1"/>
        <end position="22"/>
    </location>
</feature>
<organism evidence="2 3">
    <name type="scientific">Clarias magur</name>
    <name type="common">Asian catfish</name>
    <name type="synonym">Macropteronotus magur</name>
    <dbReference type="NCBI Taxonomy" id="1594786"/>
    <lineage>
        <taxon>Eukaryota</taxon>
        <taxon>Metazoa</taxon>
        <taxon>Chordata</taxon>
        <taxon>Craniata</taxon>
        <taxon>Vertebrata</taxon>
        <taxon>Euteleostomi</taxon>
        <taxon>Actinopterygii</taxon>
        <taxon>Neopterygii</taxon>
        <taxon>Teleostei</taxon>
        <taxon>Ostariophysi</taxon>
        <taxon>Siluriformes</taxon>
        <taxon>Clariidae</taxon>
        <taxon>Clarias</taxon>
    </lineage>
</organism>
<feature type="non-terminal residue" evidence="2">
    <location>
        <position position="73"/>
    </location>
</feature>
<dbReference type="AlphaFoldDB" id="A0A8J4U0A9"/>
<dbReference type="EMBL" id="QNUK01000669">
    <property type="protein sequence ID" value="KAF5890592.1"/>
    <property type="molecule type" value="Genomic_DNA"/>
</dbReference>
<keyword evidence="1" id="KW-0732">Signal</keyword>
<gene>
    <name evidence="2" type="primary">ltp</name>
    <name evidence="2" type="ORF">DAT39_019701</name>
</gene>
<name>A0A8J4U0A9_CLAMG</name>
<comment type="caution">
    <text evidence="2">The sequence shown here is derived from an EMBL/GenBank/DDBJ whole genome shotgun (WGS) entry which is preliminary data.</text>
</comment>
<evidence type="ECO:0000313" key="3">
    <source>
        <dbReference type="Proteomes" id="UP000727407"/>
    </source>
</evidence>
<evidence type="ECO:0000256" key="1">
    <source>
        <dbReference type="SAM" id="SignalP"/>
    </source>
</evidence>
<reference evidence="2" key="1">
    <citation type="submission" date="2020-07" db="EMBL/GenBank/DDBJ databases">
        <title>Clarias magur genome sequencing, assembly and annotation.</title>
        <authorList>
            <person name="Kushwaha B."/>
            <person name="Kumar R."/>
            <person name="Das P."/>
            <person name="Joshi C.G."/>
            <person name="Kumar D."/>
            <person name="Nagpure N.S."/>
            <person name="Pandey M."/>
            <person name="Agarwal S."/>
            <person name="Srivastava S."/>
            <person name="Singh M."/>
            <person name="Sahoo L."/>
            <person name="Jayasankar P."/>
            <person name="Meher P.K."/>
            <person name="Koringa P.G."/>
            <person name="Iquebal M.A."/>
            <person name="Das S.P."/>
            <person name="Bit A."/>
            <person name="Patnaik S."/>
            <person name="Patel N."/>
            <person name="Shah T.M."/>
            <person name="Hinsu A."/>
            <person name="Jena J.K."/>
        </authorList>
    </citation>
    <scope>NUCLEOTIDE SEQUENCE</scope>
    <source>
        <strain evidence="2">CIFAMagur01</strain>
        <tissue evidence="2">Testis</tissue>
    </source>
</reference>
<proteinExistence type="predicted"/>
<dbReference type="Proteomes" id="UP000727407">
    <property type="component" value="Unassembled WGS sequence"/>
</dbReference>
<evidence type="ECO:0000313" key="2">
    <source>
        <dbReference type="EMBL" id="KAF5890592.1"/>
    </source>
</evidence>